<gene>
    <name evidence="1" type="ORF">GCM10023335_54890</name>
</gene>
<dbReference type="Proteomes" id="UP001501759">
    <property type="component" value="Unassembled WGS sequence"/>
</dbReference>
<sequence>MNYVAVRLERTTDQDIHDDLELHLGTWRHVSDSFYLANDPTATTAENVPQQLARLLEQWIEQVRELRPAGGTRFLPFDFSDECTGWLRVTSQDGTHARVEAGWSLIQGWSFNPSDIADMAHRVGDFEPEAGAAVDCLIDDLLATITHNRSFFIENSN</sequence>
<accession>A0ABP9J717</accession>
<dbReference type="RefSeq" id="WP_345654880.1">
    <property type="nucleotide sequence ID" value="NZ_BAABKB010000023.1"/>
</dbReference>
<evidence type="ECO:0000313" key="2">
    <source>
        <dbReference type="Proteomes" id="UP001501759"/>
    </source>
</evidence>
<protein>
    <submittedName>
        <fullName evidence="1">Uncharacterized protein</fullName>
    </submittedName>
</protein>
<keyword evidence="2" id="KW-1185">Reference proteome</keyword>
<evidence type="ECO:0000313" key="1">
    <source>
        <dbReference type="EMBL" id="GAA5022749.1"/>
    </source>
</evidence>
<dbReference type="EMBL" id="BAABKB010000023">
    <property type="protein sequence ID" value="GAA5022749.1"/>
    <property type="molecule type" value="Genomic_DNA"/>
</dbReference>
<name>A0ABP9J717_9ACTN</name>
<proteinExistence type="predicted"/>
<comment type="caution">
    <text evidence="1">The sequence shown here is derived from an EMBL/GenBank/DDBJ whole genome shotgun (WGS) entry which is preliminary data.</text>
</comment>
<organism evidence="1 2">
    <name type="scientific">Streptomyces siamensis</name>
    <dbReference type="NCBI Taxonomy" id="1274986"/>
    <lineage>
        <taxon>Bacteria</taxon>
        <taxon>Bacillati</taxon>
        <taxon>Actinomycetota</taxon>
        <taxon>Actinomycetes</taxon>
        <taxon>Kitasatosporales</taxon>
        <taxon>Streptomycetaceae</taxon>
        <taxon>Streptomyces</taxon>
    </lineage>
</organism>
<reference evidence="2" key="1">
    <citation type="journal article" date="2019" name="Int. J. Syst. Evol. Microbiol.">
        <title>The Global Catalogue of Microorganisms (GCM) 10K type strain sequencing project: providing services to taxonomists for standard genome sequencing and annotation.</title>
        <authorList>
            <consortium name="The Broad Institute Genomics Platform"/>
            <consortium name="The Broad Institute Genome Sequencing Center for Infectious Disease"/>
            <person name="Wu L."/>
            <person name="Ma J."/>
        </authorList>
    </citation>
    <scope>NUCLEOTIDE SEQUENCE [LARGE SCALE GENOMIC DNA]</scope>
    <source>
        <strain evidence="2">JCM 18409</strain>
    </source>
</reference>